<reference evidence="4 5" key="1">
    <citation type="journal article" date="2015" name="Antonie Van Leeuwenhoek">
        <title>Prauserella endophytica sp. nov., an endophytic actinobacterium isolated from Tamarix taklamakanensis.</title>
        <authorList>
            <person name="Liu J.M."/>
            <person name="Habden X."/>
            <person name="Guo L."/>
            <person name="Tuo L."/>
            <person name="Jiang Z.K."/>
            <person name="Liu S.W."/>
            <person name="Liu X.F."/>
            <person name="Chen L."/>
            <person name="Li R.F."/>
            <person name="Zhang Y.Q."/>
            <person name="Sun C.H."/>
        </authorList>
    </citation>
    <scope>NUCLEOTIDE SEQUENCE [LARGE SCALE GENOMIC DNA]</scope>
    <source>
        <strain evidence="4 5">CGMCC 4.7182</strain>
    </source>
</reference>
<sequence length="337" mass="35893">MESVVRVAAVQAEPVWLDLAGSVEKAVALIGEAARGGAKLVSFGETFVPGYPWWIWLDSPAAGMAFVPRYAANSMTRDGAEMRRIRQAAAEHGVHVVLGFSERAGGSLYMAQAFIADTGELISVRRKLKPTHVERSVFGEGDGSDLQVHDTALGKLGGLNCWEHFQPLTKYAMYSLGEEIHVASWPSFSVYRGAATALGPEVNTAASLTYAVEGQAFVLAACSVVGEAAHEVFCDTEAKRQLLRLGGGFARIFGPEGTPLAEPLAETEEGILYADLDPALIAIAKSAADPVGHYSRPDVFRLLVNRNPAPRTVEAPSDPAVTVLPHPAEELADLGVD</sequence>
<dbReference type="RefSeq" id="WP_112265536.1">
    <property type="nucleotide sequence ID" value="NZ_SWMS01000001.1"/>
</dbReference>
<keyword evidence="4" id="KW-0378">Hydrolase</keyword>
<feature type="active site" description="Proton acceptor" evidence="2">
    <location>
        <position position="45"/>
    </location>
</feature>
<evidence type="ECO:0000313" key="5">
    <source>
        <dbReference type="Proteomes" id="UP000309992"/>
    </source>
</evidence>
<evidence type="ECO:0000259" key="3">
    <source>
        <dbReference type="PROSITE" id="PS50263"/>
    </source>
</evidence>
<dbReference type="InterPro" id="IPR044149">
    <property type="entry name" value="Nitrilases_CHs"/>
</dbReference>
<dbReference type="GO" id="GO:0016787">
    <property type="term" value="F:hydrolase activity"/>
    <property type="evidence" value="ECO:0007669"/>
    <property type="project" value="UniProtKB-KW"/>
</dbReference>
<dbReference type="PROSITE" id="PS50263">
    <property type="entry name" value="CN_HYDROLASE"/>
    <property type="match status" value="1"/>
</dbReference>
<dbReference type="Proteomes" id="UP000309992">
    <property type="component" value="Unassembled WGS sequence"/>
</dbReference>
<dbReference type="PROSITE" id="PS00920">
    <property type="entry name" value="NITRIL_CHT_1"/>
    <property type="match status" value="1"/>
</dbReference>
<name>A0ABY2SBA6_9PSEU</name>
<organism evidence="4 5">
    <name type="scientific">Prauserella endophytica</name>
    <dbReference type="NCBI Taxonomy" id="1592324"/>
    <lineage>
        <taxon>Bacteria</taxon>
        <taxon>Bacillati</taxon>
        <taxon>Actinomycetota</taxon>
        <taxon>Actinomycetes</taxon>
        <taxon>Pseudonocardiales</taxon>
        <taxon>Pseudonocardiaceae</taxon>
        <taxon>Prauserella</taxon>
        <taxon>Prauserella coralliicola group</taxon>
    </lineage>
</organism>
<evidence type="ECO:0000256" key="1">
    <source>
        <dbReference type="ARBA" id="ARBA00008129"/>
    </source>
</evidence>
<dbReference type="Gene3D" id="3.60.110.10">
    <property type="entry name" value="Carbon-nitrogen hydrolase"/>
    <property type="match status" value="1"/>
</dbReference>
<keyword evidence="5" id="KW-1185">Reference proteome</keyword>
<dbReference type="PANTHER" id="PTHR46044:SF1">
    <property type="entry name" value="CN HYDROLASE DOMAIN-CONTAINING PROTEIN"/>
    <property type="match status" value="1"/>
</dbReference>
<dbReference type="Pfam" id="PF00795">
    <property type="entry name" value="CN_hydrolase"/>
    <property type="match status" value="1"/>
</dbReference>
<dbReference type="InterPro" id="IPR003010">
    <property type="entry name" value="C-N_Hydrolase"/>
</dbReference>
<feature type="domain" description="CN hydrolase" evidence="3">
    <location>
        <begin position="5"/>
        <end position="278"/>
    </location>
</feature>
<dbReference type="CDD" id="cd07564">
    <property type="entry name" value="nitrilases_CHs"/>
    <property type="match status" value="1"/>
</dbReference>
<evidence type="ECO:0000313" key="4">
    <source>
        <dbReference type="EMBL" id="TKG73162.1"/>
    </source>
</evidence>
<dbReference type="InterPro" id="IPR036526">
    <property type="entry name" value="C-N_Hydrolase_sf"/>
</dbReference>
<evidence type="ECO:0000256" key="2">
    <source>
        <dbReference type="PROSITE-ProRule" id="PRU10139"/>
    </source>
</evidence>
<dbReference type="EMBL" id="SWMS01000001">
    <property type="protein sequence ID" value="TKG73162.1"/>
    <property type="molecule type" value="Genomic_DNA"/>
</dbReference>
<comment type="similarity">
    <text evidence="1">Belongs to the carbon-nitrogen hydrolase superfamily. Nitrilase family.</text>
</comment>
<dbReference type="PANTHER" id="PTHR46044">
    <property type="entry name" value="NITRILASE"/>
    <property type="match status" value="1"/>
</dbReference>
<accession>A0ABY2SBA6</accession>
<comment type="caution">
    <text evidence="4">The sequence shown here is derived from an EMBL/GenBank/DDBJ whole genome shotgun (WGS) entry which is preliminary data.</text>
</comment>
<dbReference type="PROSITE" id="PS00921">
    <property type="entry name" value="NITRIL_CHT_2"/>
    <property type="match status" value="1"/>
</dbReference>
<protein>
    <submittedName>
        <fullName evidence="4">Carbon-nitrogen hydrolase family protein</fullName>
    </submittedName>
</protein>
<gene>
    <name evidence="4" type="ORF">FCN18_00755</name>
</gene>
<dbReference type="InterPro" id="IPR000132">
    <property type="entry name" value="Nitrilase/CN_hydratase_CS"/>
</dbReference>
<proteinExistence type="inferred from homology"/>
<dbReference type="SUPFAM" id="SSF56317">
    <property type="entry name" value="Carbon-nitrogen hydrolase"/>
    <property type="match status" value="1"/>
</dbReference>